<dbReference type="SUPFAM" id="SSF52540">
    <property type="entry name" value="P-loop containing nucleoside triphosphate hydrolases"/>
    <property type="match status" value="1"/>
</dbReference>
<evidence type="ECO:0000313" key="3">
    <source>
        <dbReference type="Proteomes" id="UP000011682"/>
    </source>
</evidence>
<dbReference type="InterPro" id="IPR003959">
    <property type="entry name" value="ATPase_AAA_core"/>
</dbReference>
<proteinExistence type="predicted"/>
<dbReference type="EMBL" id="ANAH02000004">
    <property type="protein sequence ID" value="EPX63897.1"/>
    <property type="molecule type" value="Genomic_DNA"/>
</dbReference>
<protein>
    <recommendedName>
        <fullName evidence="1">ATPase AAA-type core domain-containing protein</fullName>
    </recommendedName>
</protein>
<dbReference type="InterPro" id="IPR027417">
    <property type="entry name" value="P-loop_NTPase"/>
</dbReference>
<evidence type="ECO:0000313" key="2">
    <source>
        <dbReference type="EMBL" id="EPX63897.1"/>
    </source>
</evidence>
<evidence type="ECO:0000259" key="1">
    <source>
        <dbReference type="Pfam" id="PF13304"/>
    </source>
</evidence>
<reference evidence="2" key="1">
    <citation type="submission" date="2013-05" db="EMBL/GenBank/DDBJ databases">
        <title>Genome assembly of Cystobacter fuscus DSM 2262.</title>
        <authorList>
            <person name="Sharma G."/>
            <person name="Khatri I."/>
            <person name="Kaur C."/>
            <person name="Mayilraj S."/>
            <person name="Subramanian S."/>
        </authorList>
    </citation>
    <scope>NUCLEOTIDE SEQUENCE [LARGE SCALE GENOMIC DNA]</scope>
    <source>
        <strain evidence="2">DSM 2262</strain>
    </source>
</reference>
<organism evidence="2 3">
    <name type="scientific">Cystobacter fuscus (strain ATCC 25194 / DSM 2262 / NBRC 100088 / M29)</name>
    <dbReference type="NCBI Taxonomy" id="1242864"/>
    <lineage>
        <taxon>Bacteria</taxon>
        <taxon>Pseudomonadati</taxon>
        <taxon>Myxococcota</taxon>
        <taxon>Myxococcia</taxon>
        <taxon>Myxococcales</taxon>
        <taxon>Cystobacterineae</taxon>
        <taxon>Archangiaceae</taxon>
        <taxon>Cystobacter</taxon>
    </lineage>
</organism>
<dbReference type="Proteomes" id="UP000011682">
    <property type="component" value="Unassembled WGS sequence"/>
</dbReference>
<name>S9PN34_CYSF2</name>
<dbReference type="AlphaFoldDB" id="S9PN34"/>
<feature type="domain" description="ATPase AAA-type core" evidence="1">
    <location>
        <begin position="2"/>
        <end position="60"/>
    </location>
</feature>
<dbReference type="GO" id="GO:0016887">
    <property type="term" value="F:ATP hydrolysis activity"/>
    <property type="evidence" value="ECO:0007669"/>
    <property type="project" value="InterPro"/>
</dbReference>
<keyword evidence="3" id="KW-1185">Reference proteome</keyword>
<dbReference type="GO" id="GO:0005524">
    <property type="term" value="F:ATP binding"/>
    <property type="evidence" value="ECO:0007669"/>
    <property type="project" value="InterPro"/>
</dbReference>
<accession>S9PN34</accession>
<sequence length="120" mass="14018">MLSYGQKRMLAIMHYLASAKYAVIADELVNGLHHHWIRACFELLGERQVFLTSQNPLLLDYLRFQSPEDVRSTFVLCRRDKGSEQMSWENMSHEAAEDFFDSYKVGFQQVGELLQTKGLW</sequence>
<comment type="caution">
    <text evidence="2">The sequence shown here is derived from an EMBL/GenBank/DDBJ whole genome shotgun (WGS) entry which is preliminary data.</text>
</comment>
<gene>
    <name evidence="2" type="ORF">D187_005027</name>
</gene>
<dbReference type="Pfam" id="PF13304">
    <property type="entry name" value="AAA_21"/>
    <property type="match status" value="1"/>
</dbReference>
<dbReference type="eggNOG" id="COG1106">
    <property type="taxonomic scope" value="Bacteria"/>
</dbReference>
<dbReference type="Gene3D" id="3.40.50.300">
    <property type="entry name" value="P-loop containing nucleotide triphosphate hydrolases"/>
    <property type="match status" value="1"/>
</dbReference>